<keyword evidence="4" id="KW-0812">Transmembrane</keyword>
<dbReference type="InterPro" id="IPR025857">
    <property type="entry name" value="MacB_PCD"/>
</dbReference>
<evidence type="ECO:0000313" key="9">
    <source>
        <dbReference type="EMBL" id="AUN97348.1"/>
    </source>
</evidence>
<evidence type="ECO:0000259" key="8">
    <source>
        <dbReference type="Pfam" id="PF12704"/>
    </source>
</evidence>
<evidence type="ECO:0000256" key="5">
    <source>
        <dbReference type="ARBA" id="ARBA00022989"/>
    </source>
</evidence>
<sequence length="415" mass="45601">MMFLSLKHLFSRKKQSILILVGIVIGTAAYVAISGMMLGFQTKLMDQLVNNDAHIRISAREELLTKESLNSFSEAAHVFWTIAPSGRKDSEKIEYPIGWFNKLTNDPDVTFFVPQVNLNVIFNRNRVTQSGRLIGSDPIKQEKMSNIKQYMIAGKFTDISNSGNHIVIGKILLEKLGSRLSETILISSGKGAPQPFKIVGIFETGSRNIDESTAFSSLSDSQKLRGTPSEITDIAVKILNPEEAKEKANTWKSSSKEKILSWQESSASILSVFKTQDIVRNSMTISIIVVASFGIYNILSILVTQKRRDVAILRSMGFTPSDIVQLFFNQGLLLGIVGGLIGLVLGAVICWLMGKIQIEPGRIGTSSGRMIISFDYMIYVKAFAIAIGATVFSSILPARLAGKLEPMDIIRSGGQ</sequence>
<comment type="similarity">
    <text evidence="2">Belongs to the ABC-4 integral membrane protein family. LolC/E subfamily.</text>
</comment>
<dbReference type="Pfam" id="PF12704">
    <property type="entry name" value="MacB_PCD"/>
    <property type="match status" value="1"/>
</dbReference>
<dbReference type="KEGG" id="bsto:C0V70_04325"/>
<dbReference type="InterPro" id="IPR003838">
    <property type="entry name" value="ABC3_permease_C"/>
</dbReference>
<feature type="domain" description="ABC3 transporter permease C-terminal" evidence="7">
    <location>
        <begin position="282"/>
        <end position="406"/>
    </location>
</feature>
<evidence type="ECO:0000256" key="3">
    <source>
        <dbReference type="ARBA" id="ARBA00022475"/>
    </source>
</evidence>
<dbReference type="OrthoDB" id="9770036at2"/>
<reference evidence="9 10" key="1">
    <citation type="submission" date="2018-01" db="EMBL/GenBank/DDBJ databases">
        <title>Complete genome sequence of Bacteriovorax stolpii DSM12778.</title>
        <authorList>
            <person name="Tang B."/>
            <person name="Chang J."/>
        </authorList>
    </citation>
    <scope>NUCLEOTIDE SEQUENCE [LARGE SCALE GENOMIC DNA]</scope>
    <source>
        <strain evidence="9 10">DSM 12778</strain>
    </source>
</reference>
<keyword evidence="5" id="KW-1133">Transmembrane helix</keyword>
<evidence type="ECO:0000259" key="7">
    <source>
        <dbReference type="Pfam" id="PF02687"/>
    </source>
</evidence>
<keyword evidence="6" id="KW-0472">Membrane</keyword>
<evidence type="ECO:0000256" key="4">
    <source>
        <dbReference type="ARBA" id="ARBA00022692"/>
    </source>
</evidence>
<dbReference type="GO" id="GO:0098797">
    <property type="term" value="C:plasma membrane protein complex"/>
    <property type="evidence" value="ECO:0007669"/>
    <property type="project" value="TreeGrafter"/>
</dbReference>
<name>A0A2K9NPC1_BACTC</name>
<comment type="subcellular location">
    <subcellularLocation>
        <location evidence="1">Cell membrane</location>
        <topology evidence="1">Multi-pass membrane protein</topology>
    </subcellularLocation>
</comment>
<evidence type="ECO:0000313" key="10">
    <source>
        <dbReference type="Proteomes" id="UP000235584"/>
    </source>
</evidence>
<dbReference type="AlphaFoldDB" id="A0A2K9NPC1"/>
<evidence type="ECO:0000256" key="2">
    <source>
        <dbReference type="ARBA" id="ARBA00005236"/>
    </source>
</evidence>
<dbReference type="EMBL" id="CP025704">
    <property type="protein sequence ID" value="AUN97348.1"/>
    <property type="molecule type" value="Genomic_DNA"/>
</dbReference>
<protein>
    <submittedName>
        <fullName evidence="9">Permease</fullName>
    </submittedName>
</protein>
<dbReference type="GO" id="GO:0044874">
    <property type="term" value="P:lipoprotein localization to outer membrane"/>
    <property type="evidence" value="ECO:0007669"/>
    <property type="project" value="TreeGrafter"/>
</dbReference>
<accession>A0A2K9NPC1</accession>
<dbReference type="PANTHER" id="PTHR30489">
    <property type="entry name" value="LIPOPROTEIN-RELEASING SYSTEM TRANSMEMBRANE PROTEIN LOLE"/>
    <property type="match status" value="1"/>
</dbReference>
<organism evidence="9 10">
    <name type="scientific">Bacteriovorax stolpii</name>
    <name type="common">Bdellovibrio stolpii</name>
    <dbReference type="NCBI Taxonomy" id="960"/>
    <lineage>
        <taxon>Bacteria</taxon>
        <taxon>Pseudomonadati</taxon>
        <taxon>Bdellovibrionota</taxon>
        <taxon>Bacteriovoracia</taxon>
        <taxon>Bacteriovoracales</taxon>
        <taxon>Bacteriovoracaceae</taxon>
        <taxon>Bacteriovorax</taxon>
    </lineage>
</organism>
<evidence type="ECO:0000256" key="6">
    <source>
        <dbReference type="ARBA" id="ARBA00023136"/>
    </source>
</evidence>
<evidence type="ECO:0000256" key="1">
    <source>
        <dbReference type="ARBA" id="ARBA00004651"/>
    </source>
</evidence>
<dbReference type="RefSeq" id="WP_102242643.1">
    <property type="nucleotide sequence ID" value="NZ_CP025704.1"/>
</dbReference>
<gene>
    <name evidence="9" type="ORF">C0V70_04325</name>
</gene>
<keyword evidence="3" id="KW-1003">Cell membrane</keyword>
<feature type="domain" description="MacB-like periplasmic core" evidence="8">
    <location>
        <begin position="16"/>
        <end position="248"/>
    </location>
</feature>
<dbReference type="PANTHER" id="PTHR30489:SF0">
    <property type="entry name" value="LIPOPROTEIN-RELEASING SYSTEM TRANSMEMBRANE PROTEIN LOLE"/>
    <property type="match status" value="1"/>
</dbReference>
<dbReference type="InterPro" id="IPR051447">
    <property type="entry name" value="Lipoprotein-release_system"/>
</dbReference>
<dbReference type="Proteomes" id="UP000235584">
    <property type="component" value="Chromosome"/>
</dbReference>
<keyword evidence="10" id="KW-1185">Reference proteome</keyword>
<proteinExistence type="inferred from homology"/>
<dbReference type="Pfam" id="PF02687">
    <property type="entry name" value="FtsX"/>
    <property type="match status" value="1"/>
</dbReference>